<organism evidence="1 2">
    <name type="scientific">Nicotiana tabacum</name>
    <name type="common">Common tobacco</name>
    <dbReference type="NCBI Taxonomy" id="4097"/>
    <lineage>
        <taxon>Eukaryota</taxon>
        <taxon>Viridiplantae</taxon>
        <taxon>Streptophyta</taxon>
        <taxon>Embryophyta</taxon>
        <taxon>Tracheophyta</taxon>
        <taxon>Spermatophyta</taxon>
        <taxon>Magnoliopsida</taxon>
        <taxon>eudicotyledons</taxon>
        <taxon>Gunneridae</taxon>
        <taxon>Pentapetalae</taxon>
        <taxon>asterids</taxon>
        <taxon>lamiids</taxon>
        <taxon>Solanales</taxon>
        <taxon>Solanaceae</taxon>
        <taxon>Nicotianoideae</taxon>
        <taxon>Nicotianeae</taxon>
        <taxon>Nicotiana</taxon>
    </lineage>
</organism>
<accession>A0AC58TPR5</accession>
<name>A0AC58TPR5_TOBAC</name>
<dbReference type="RefSeq" id="XP_075099218.1">
    <property type="nucleotide sequence ID" value="XM_075243117.1"/>
</dbReference>
<evidence type="ECO:0000313" key="1">
    <source>
        <dbReference type="Proteomes" id="UP000790787"/>
    </source>
</evidence>
<proteinExistence type="predicted"/>
<reference evidence="2" key="2">
    <citation type="submission" date="2025-08" db="UniProtKB">
        <authorList>
            <consortium name="RefSeq"/>
        </authorList>
    </citation>
    <scope>IDENTIFICATION</scope>
    <source>
        <tissue evidence="2">Leaf</tissue>
    </source>
</reference>
<evidence type="ECO:0000313" key="2">
    <source>
        <dbReference type="RefSeq" id="XP_075099218.1"/>
    </source>
</evidence>
<reference evidence="1" key="1">
    <citation type="journal article" date="2014" name="Nat. Commun.">
        <title>The tobacco genome sequence and its comparison with those of tomato and potato.</title>
        <authorList>
            <person name="Sierro N."/>
            <person name="Battey J.N."/>
            <person name="Ouadi S."/>
            <person name="Bakaher N."/>
            <person name="Bovet L."/>
            <person name="Willig A."/>
            <person name="Goepfert S."/>
            <person name="Peitsch M.C."/>
            <person name="Ivanov N.V."/>
        </authorList>
    </citation>
    <scope>NUCLEOTIDE SEQUENCE [LARGE SCALE GENOMIC DNA]</scope>
</reference>
<gene>
    <name evidence="2" type="primary">LOC142176058</name>
</gene>
<dbReference type="Proteomes" id="UP000790787">
    <property type="component" value="Chromosome 22"/>
</dbReference>
<protein>
    <submittedName>
        <fullName evidence="2">Uncharacterized protein LOC142176058</fullName>
    </submittedName>
</protein>
<sequence>MEYLSRSLKTLKEDKKFKYHPRCAKFNLVQLGFADDLLLFCRGEVQLVQILHQQFQKLSAASGLVANPNKSSIYFGGVNQVVQKQIMEIFILPKKVIQFIKTICRRFLWTGDAEPTKKALIAWKRLCSPKAGGGLNFIDVELWNEAAICKLLWNICTRKEKLWVHWIHIYYLKGQAVWNVELKNAS</sequence>
<keyword evidence="1" id="KW-1185">Reference proteome</keyword>